<protein>
    <submittedName>
        <fullName evidence="1">Uncharacterized protein</fullName>
    </submittedName>
</protein>
<reference evidence="1" key="1">
    <citation type="submission" date="2013-04" db="EMBL/GenBank/DDBJ databases">
        <title>The genome sequencing project of 58 acetic acid bacteria.</title>
        <authorList>
            <person name="Okamoto-Kainuma A."/>
            <person name="Ishikawa M."/>
            <person name="Umino S."/>
            <person name="Koizumi Y."/>
            <person name="Shiwa Y."/>
            <person name="Yoshikawa H."/>
            <person name="Matsutani M."/>
            <person name="Matsushita K."/>
        </authorList>
    </citation>
    <scope>NUCLEOTIDE SEQUENCE</scope>
    <source>
        <strain evidence="1">DSM 15669</strain>
    </source>
</reference>
<evidence type="ECO:0000313" key="2">
    <source>
        <dbReference type="Proteomes" id="UP001062901"/>
    </source>
</evidence>
<dbReference type="Proteomes" id="UP001062901">
    <property type="component" value="Unassembled WGS sequence"/>
</dbReference>
<dbReference type="EMBL" id="BAQD01000005">
    <property type="protein sequence ID" value="GBQ05498.1"/>
    <property type="molecule type" value="Genomic_DNA"/>
</dbReference>
<accession>A0ABQ0NX16</accession>
<gene>
    <name evidence="1" type="ORF">AA15669_0489</name>
</gene>
<evidence type="ECO:0000313" key="1">
    <source>
        <dbReference type="EMBL" id="GBQ05498.1"/>
    </source>
</evidence>
<keyword evidence="2" id="KW-1185">Reference proteome</keyword>
<proteinExistence type="predicted"/>
<organism evidence="1 2">
    <name type="scientific">Saccharibacter floricola DSM 15669</name>
    <dbReference type="NCBI Taxonomy" id="1123227"/>
    <lineage>
        <taxon>Bacteria</taxon>
        <taxon>Pseudomonadati</taxon>
        <taxon>Pseudomonadota</taxon>
        <taxon>Alphaproteobacteria</taxon>
        <taxon>Acetobacterales</taxon>
        <taxon>Acetobacteraceae</taxon>
        <taxon>Saccharibacter</taxon>
    </lineage>
</organism>
<name>A0ABQ0NX16_9PROT</name>
<comment type="caution">
    <text evidence="1">The sequence shown here is derived from an EMBL/GenBank/DDBJ whole genome shotgun (WGS) entry which is preliminary data.</text>
</comment>
<sequence>MANIPDNAIIRRVKNGMERNGKLNNPKRGAKMSPCCRNGINSFGAEFIGEVRELLSRKIS</sequence>